<feature type="non-terminal residue" evidence="1">
    <location>
        <position position="1"/>
    </location>
</feature>
<accession>A0AAF0TQY2</accession>
<reference evidence="1" key="1">
    <citation type="submission" date="2023-08" db="EMBL/GenBank/DDBJ databases">
        <title>A de novo genome assembly of Solanum verrucosum Schlechtendal, a Mexican diploid species geographically isolated from the other diploid A-genome species in potato relatives.</title>
        <authorList>
            <person name="Hosaka K."/>
        </authorList>
    </citation>
    <scope>NUCLEOTIDE SEQUENCE</scope>
    <source>
        <tissue evidence="1">Young leaves</tissue>
    </source>
</reference>
<keyword evidence="2" id="KW-1185">Reference proteome</keyword>
<dbReference type="CDD" id="cd09272">
    <property type="entry name" value="RNase_HI_RT_Ty1"/>
    <property type="match status" value="1"/>
</dbReference>
<gene>
    <name evidence="1" type="ORF">MTR67_022641</name>
</gene>
<organism evidence="1 2">
    <name type="scientific">Solanum verrucosum</name>
    <dbReference type="NCBI Taxonomy" id="315347"/>
    <lineage>
        <taxon>Eukaryota</taxon>
        <taxon>Viridiplantae</taxon>
        <taxon>Streptophyta</taxon>
        <taxon>Embryophyta</taxon>
        <taxon>Tracheophyta</taxon>
        <taxon>Spermatophyta</taxon>
        <taxon>Magnoliopsida</taxon>
        <taxon>eudicotyledons</taxon>
        <taxon>Gunneridae</taxon>
        <taxon>Pentapetalae</taxon>
        <taxon>asterids</taxon>
        <taxon>lamiids</taxon>
        <taxon>Solanales</taxon>
        <taxon>Solanaceae</taxon>
        <taxon>Solanoideae</taxon>
        <taxon>Solaneae</taxon>
        <taxon>Solanum</taxon>
    </lineage>
</organism>
<protein>
    <recommendedName>
        <fullName evidence="3">Copia protein</fullName>
    </recommendedName>
</protein>
<dbReference type="PANTHER" id="PTHR11439:SF486">
    <property type="entry name" value="RLK (RECEPTOR-LIKE KINASE) PROTEIN, PUTATIVE-RELATED"/>
    <property type="match status" value="1"/>
</dbReference>
<dbReference type="PANTHER" id="PTHR11439">
    <property type="entry name" value="GAG-POL-RELATED RETROTRANSPOSON"/>
    <property type="match status" value="1"/>
</dbReference>
<dbReference type="Proteomes" id="UP001234989">
    <property type="component" value="Chromosome 5"/>
</dbReference>
<dbReference type="InterPro" id="IPR043502">
    <property type="entry name" value="DNA/RNA_pol_sf"/>
</dbReference>
<sequence length="191" mass="21166">HFTAVKRILRYLRGSINQGLFIPGGSIGSLTCYTDADWAGCPTTRRSTSAYCIFLGDNLISWSSKKQSVVSRSSAEAEYRSVAHGTAELSWLLALLGDLHIQLSSPSIIYCDNISSIYLAHNPVHHARTKHIEIDIHFVREKVASGVLQVRYVPSADQLADLLTKSLPYAQFSFLRDKLNICRDPASLEGE</sequence>
<dbReference type="SUPFAM" id="SSF56672">
    <property type="entry name" value="DNA/RNA polymerases"/>
    <property type="match status" value="1"/>
</dbReference>
<name>A0AAF0TQY2_SOLVR</name>
<evidence type="ECO:0008006" key="3">
    <source>
        <dbReference type="Google" id="ProtNLM"/>
    </source>
</evidence>
<proteinExistence type="predicted"/>
<evidence type="ECO:0000313" key="2">
    <source>
        <dbReference type="Proteomes" id="UP001234989"/>
    </source>
</evidence>
<evidence type="ECO:0000313" key="1">
    <source>
        <dbReference type="EMBL" id="WMV29256.1"/>
    </source>
</evidence>
<dbReference type="EMBL" id="CP133616">
    <property type="protein sequence ID" value="WMV29256.1"/>
    <property type="molecule type" value="Genomic_DNA"/>
</dbReference>
<dbReference type="AlphaFoldDB" id="A0AAF0TQY2"/>